<dbReference type="Proteomes" id="UP001610446">
    <property type="component" value="Unassembled WGS sequence"/>
</dbReference>
<reference evidence="1 2" key="1">
    <citation type="submission" date="2024-07" db="EMBL/GenBank/DDBJ databases">
        <title>Section-level genome sequencing and comparative genomics of Aspergillus sections Usti and Cavernicolus.</title>
        <authorList>
            <consortium name="Lawrence Berkeley National Laboratory"/>
            <person name="Nybo J.L."/>
            <person name="Vesth T.C."/>
            <person name="Theobald S."/>
            <person name="Frisvad J.C."/>
            <person name="Larsen T.O."/>
            <person name="Kjaerboelling I."/>
            <person name="Rothschild-Mancinelli K."/>
            <person name="Lyhne E.K."/>
            <person name="Kogle M.E."/>
            <person name="Barry K."/>
            <person name="Clum A."/>
            <person name="Na H."/>
            <person name="Ledsgaard L."/>
            <person name="Lin J."/>
            <person name="Lipzen A."/>
            <person name="Kuo A."/>
            <person name="Riley R."/>
            <person name="Mondo S."/>
            <person name="Labutti K."/>
            <person name="Haridas S."/>
            <person name="Pangalinan J."/>
            <person name="Salamov A.A."/>
            <person name="Simmons B.A."/>
            <person name="Magnuson J.K."/>
            <person name="Chen J."/>
            <person name="Drula E."/>
            <person name="Henrissat B."/>
            <person name="Wiebenga A."/>
            <person name="Lubbers R.J."/>
            <person name="Gomes A.C."/>
            <person name="Makela M.R."/>
            <person name="Stajich J."/>
            <person name="Grigoriev I.V."/>
            <person name="Mortensen U.H."/>
            <person name="De Vries R.P."/>
            <person name="Baker S.E."/>
            <person name="Andersen M.R."/>
        </authorList>
    </citation>
    <scope>NUCLEOTIDE SEQUENCE [LARGE SCALE GENOMIC DNA]</scope>
    <source>
        <strain evidence="1 2">CBS 123904</strain>
    </source>
</reference>
<dbReference type="EMBL" id="JBFXLU010000001">
    <property type="protein sequence ID" value="KAL2858422.1"/>
    <property type="molecule type" value="Genomic_DNA"/>
</dbReference>
<evidence type="ECO:0000313" key="1">
    <source>
        <dbReference type="EMBL" id="KAL2858422.1"/>
    </source>
</evidence>
<gene>
    <name evidence="1" type="ORF">BJY01DRAFT_241757</name>
</gene>
<organism evidence="1 2">
    <name type="scientific">Aspergillus pseudoustus</name>
    <dbReference type="NCBI Taxonomy" id="1810923"/>
    <lineage>
        <taxon>Eukaryota</taxon>
        <taxon>Fungi</taxon>
        <taxon>Dikarya</taxon>
        <taxon>Ascomycota</taxon>
        <taxon>Pezizomycotina</taxon>
        <taxon>Eurotiomycetes</taxon>
        <taxon>Eurotiomycetidae</taxon>
        <taxon>Eurotiales</taxon>
        <taxon>Aspergillaceae</taxon>
        <taxon>Aspergillus</taxon>
        <taxon>Aspergillus subgen. Nidulantes</taxon>
    </lineage>
</organism>
<dbReference type="PANTHER" id="PTHR40619">
    <property type="entry name" value="FUNGAL STAND N-TERMINAL GOODBYE DOMAIN-CONTAINING PROTEIN"/>
    <property type="match status" value="1"/>
</dbReference>
<dbReference type="PANTHER" id="PTHR40619:SF3">
    <property type="entry name" value="FUNGAL STAND N-TERMINAL GOODBYE DOMAIN-CONTAINING PROTEIN"/>
    <property type="match status" value="1"/>
</dbReference>
<proteinExistence type="predicted"/>
<evidence type="ECO:0000313" key="2">
    <source>
        <dbReference type="Proteomes" id="UP001610446"/>
    </source>
</evidence>
<protein>
    <submittedName>
        <fullName evidence="1">Uncharacterized protein</fullName>
    </submittedName>
</protein>
<accession>A0ABR4L260</accession>
<comment type="caution">
    <text evidence="1">The sequence shown here is derived from an EMBL/GenBank/DDBJ whole genome shotgun (WGS) entry which is preliminary data.</text>
</comment>
<sequence>MSSDQAKPNPQRRRQESDLVIVNSNGENKRWSPMSYVSAQITTSFGTSDGSIIPLYFFCGEHINWRKDRKAYPSSLMNSLIAQLLSHSHASNLSPTEHLTNKLKSGTTIDLCGAFKRLIKQIPDTVIVICVIDGISYFEDDERREDICTVVRSLDSLVHRGKGPLLKVLLGSPSSCRYVLRYVDKDSVVNILSICPTQGGFRQMQFHRLAQRAKEKVDAGSESK</sequence>
<keyword evidence="2" id="KW-1185">Reference proteome</keyword>
<name>A0ABR4L260_9EURO</name>